<sequence>MRSTSVKFFLIAYFFCADAWAQTTMGYYRTCANYNPDYEEVYENSKKNPLVDGVGDLNQYLRESGCRKQIIRAVEVVREQSKSCVVPSYPDYDTYQRGLIGYLKRSEFQSNGTLMTAPIEMVAPDVLRYMLKCFEFK</sequence>
<dbReference type="Proteomes" id="UP000298274">
    <property type="component" value="Chromosome"/>
</dbReference>
<keyword evidence="1" id="KW-0732">Signal</keyword>
<gene>
    <name evidence="2" type="ORF">E4167_16270</name>
</gene>
<protein>
    <submittedName>
        <fullName evidence="2">Uncharacterized protein</fullName>
    </submittedName>
</protein>
<proteinExistence type="predicted"/>
<name>A0A4P7Y5X2_PSEVE</name>
<dbReference type="AlphaFoldDB" id="A0A4P7Y5X2"/>
<evidence type="ECO:0000313" key="3">
    <source>
        <dbReference type="Proteomes" id="UP000298274"/>
    </source>
</evidence>
<dbReference type="RefSeq" id="WP_141123250.1">
    <property type="nucleotide sequence ID" value="NZ_CP039631.3"/>
</dbReference>
<organism evidence="2 3">
    <name type="scientific">Pseudomonas veronii</name>
    <dbReference type="NCBI Taxonomy" id="76761"/>
    <lineage>
        <taxon>Bacteria</taxon>
        <taxon>Pseudomonadati</taxon>
        <taxon>Pseudomonadota</taxon>
        <taxon>Gammaproteobacteria</taxon>
        <taxon>Pseudomonadales</taxon>
        <taxon>Pseudomonadaceae</taxon>
        <taxon>Pseudomonas</taxon>
    </lineage>
</organism>
<accession>A0A4P7Y5X2</accession>
<feature type="signal peptide" evidence="1">
    <location>
        <begin position="1"/>
        <end position="21"/>
    </location>
</feature>
<dbReference type="EMBL" id="CP039631">
    <property type="protein sequence ID" value="QCG66397.1"/>
    <property type="molecule type" value="Genomic_DNA"/>
</dbReference>
<evidence type="ECO:0000313" key="2">
    <source>
        <dbReference type="EMBL" id="QCG66397.1"/>
    </source>
</evidence>
<feature type="chain" id="PRO_5021026122" evidence="1">
    <location>
        <begin position="22"/>
        <end position="137"/>
    </location>
</feature>
<evidence type="ECO:0000256" key="1">
    <source>
        <dbReference type="SAM" id="SignalP"/>
    </source>
</evidence>
<reference evidence="3" key="1">
    <citation type="submission" date="2019-04" db="EMBL/GenBank/DDBJ databases">
        <title>Complete genome sequence of Pseudomonas veronii strain PVy, a versatile degrader capable of using multiple contaminants as sole carbon sources.</title>
        <authorList>
            <person name="Lopez-Echartea E."/>
            <person name="Ridl J."/>
            <person name="Pajer P."/>
            <person name="Strejcek M."/>
            <person name="Suman J."/>
            <person name="Uhlik O."/>
        </authorList>
    </citation>
    <scope>NUCLEOTIDE SEQUENCE [LARGE SCALE GENOMIC DNA]</scope>
    <source>
        <strain evidence="3">Pvy</strain>
    </source>
</reference>